<feature type="compositionally biased region" description="Low complexity" evidence="1">
    <location>
        <begin position="1120"/>
        <end position="1139"/>
    </location>
</feature>
<feature type="region of interest" description="Disordered" evidence="1">
    <location>
        <begin position="1113"/>
        <end position="1139"/>
    </location>
</feature>
<feature type="region of interest" description="Disordered" evidence="1">
    <location>
        <begin position="581"/>
        <end position="601"/>
    </location>
</feature>
<feature type="compositionally biased region" description="Basic and acidic residues" evidence="1">
    <location>
        <begin position="1"/>
        <end position="46"/>
    </location>
</feature>
<reference evidence="3" key="1">
    <citation type="submission" date="2017-07" db="EMBL/GenBank/DDBJ databases">
        <title>Taro Niue Genome Assembly and Annotation.</title>
        <authorList>
            <person name="Atibalentja N."/>
            <person name="Keating K."/>
            <person name="Fields C.J."/>
        </authorList>
    </citation>
    <scope>NUCLEOTIDE SEQUENCE</scope>
    <source>
        <strain evidence="3">Niue_2</strain>
        <tissue evidence="3">Leaf</tissue>
    </source>
</reference>
<evidence type="ECO:0000259" key="2">
    <source>
        <dbReference type="Pfam" id="PF11935"/>
    </source>
</evidence>
<dbReference type="AlphaFoldDB" id="A0A843V9J7"/>
<sequence length="1240" mass="135725">MVDMSKEEGGQEVDVMSKEKEKGGEEQEELSKIKEESREESKKDVGQDIDTIMQTLDALVENIVPPTATAKMPPVGEKKRKVVKAISPSSLTRRVKEARRTRSHLPSVKSVEITADENNFPQRRFGLLTTSSIPPESMGLGERRERSVSSQRTCEYALGGDFVLCLAWLQPAVRRWAHLRQRPRFYYRGFGGLKGMVGLMAVRWGERAAGLLDAVKKSAPVASKMENLRQLKEVILRRDIFLLPEYALQLAELQGGQPSPVRKFIAEAISEIGMKNMDLLPEIVPTLIYLLRDETPAVTRQAITSGTSLFRSVLEKLGLHSSELDQSLDLSWKAMLKFKDAVFPIAFQPGSDGVRLLAIKFIEAMILLYTPDPNISSEPPNEMGDGFSISWVRGCHPVLNVGDLATESSQSLGMLLDQLRFPQVKSLSNSIVIVLVNWLCSDMVPENLGLYLNCLSAIAKKRPSFYGRVLPVLLTLDPLTAVVKGVEVSAAYHALKSSFLAFLQCTHPAAAPWRPRVVEALKAMNVAMPAEPSLHVDKIFGTAVISTTMEETLPIKKASVGLDGDGVLYDLRLLDVPPAHGEEKKSTYQRRRDPSSGPQAQDAGYELRFLTSFHHTILRIVFTICDDGMLPELSCDFSASGTPLPPCASFPFSFTSSLLQACRACSQFPVNREKGPNPNAAEAAAPNKYVQFSNMISFLRLHWQLLRFRDDVAEDFGPTAGPAPATAWPCRHGDANDNFVLLGLRGLAGLTLSLVTTVPPSMVTPLTAALYSKTKMRVYQTTHCSITTCTMRPSWFLPYMALRRWMPMTRMLGMEVREKAVMAQSRMPRRVRLTQARTPGRIRSLEVASEDDLLLERRDELQSDLARKRGIKEEVGDLMQDDITPGKRARISPVISQETAKESSQLSTDHIHDSTPLIGTKASTGSVDNGPVQQLVGMFGALVAQGDKAVESLDILISSISSDLLAEVVMVNLQHLPHSCPKSEGEEEQYGVDYMPTLVGKNQSFIRPSFMSDILSLSSALALINTQSAATNDTSKLPVRDEVKLDDMVDTTSVSPLIPGDTKKIGPGDSIDSVVPAAVEAGTTSNAPLYMCHNLGTLESEIPGLESVAASEIQEPADVSQSSTSELQGSSQEQVVSSGSKMQFDTTTSGLMSTFSETLSSSATLMDSGLSALTTSASVTVTSQYFLPKMMAPVIDLTDEQRDHLQKAVFLHIIEAYKQIVVAGASQTRFSLLACLGVEV</sequence>
<evidence type="ECO:0000256" key="1">
    <source>
        <dbReference type="SAM" id="MobiDB-lite"/>
    </source>
</evidence>
<dbReference type="PANTHER" id="PTHR47184">
    <property type="entry name" value="PHOSPHATIDYLINOSITOL 3-AND 4-KINASE FAMILY PROTEIN-RELATED"/>
    <property type="match status" value="1"/>
</dbReference>
<organism evidence="3 4">
    <name type="scientific">Colocasia esculenta</name>
    <name type="common">Wild taro</name>
    <name type="synonym">Arum esculentum</name>
    <dbReference type="NCBI Taxonomy" id="4460"/>
    <lineage>
        <taxon>Eukaryota</taxon>
        <taxon>Viridiplantae</taxon>
        <taxon>Streptophyta</taxon>
        <taxon>Embryophyta</taxon>
        <taxon>Tracheophyta</taxon>
        <taxon>Spermatophyta</taxon>
        <taxon>Magnoliopsida</taxon>
        <taxon>Liliopsida</taxon>
        <taxon>Araceae</taxon>
        <taxon>Aroideae</taxon>
        <taxon>Colocasieae</taxon>
        <taxon>Colocasia</taxon>
    </lineage>
</organism>
<accession>A0A843V9J7</accession>
<dbReference type="OrthoDB" id="331600at2759"/>
<dbReference type="InterPro" id="IPR032460">
    <property type="entry name" value="Symplekin/Pta1_N"/>
</dbReference>
<feature type="compositionally biased region" description="Basic and acidic residues" evidence="1">
    <location>
        <begin position="581"/>
        <end position="594"/>
    </location>
</feature>
<dbReference type="Gene3D" id="1.25.10.10">
    <property type="entry name" value="Leucine-rich Repeat Variant"/>
    <property type="match status" value="1"/>
</dbReference>
<keyword evidence="4" id="KW-1185">Reference proteome</keyword>
<dbReference type="Pfam" id="PF11935">
    <property type="entry name" value="SYMPK_PTA1_N"/>
    <property type="match status" value="1"/>
</dbReference>
<feature type="domain" description="Symplekin/Pta1 N-terminal" evidence="2">
    <location>
        <begin position="296"/>
        <end position="523"/>
    </location>
</feature>
<dbReference type="EMBL" id="NMUH01001494">
    <property type="protein sequence ID" value="MQL92868.1"/>
    <property type="molecule type" value="Genomic_DNA"/>
</dbReference>
<dbReference type="Proteomes" id="UP000652761">
    <property type="component" value="Unassembled WGS sequence"/>
</dbReference>
<feature type="region of interest" description="Disordered" evidence="1">
    <location>
        <begin position="1"/>
        <end position="47"/>
    </location>
</feature>
<comment type="caution">
    <text evidence="3">The sequence shown here is derived from an EMBL/GenBank/DDBJ whole genome shotgun (WGS) entry which is preliminary data.</text>
</comment>
<dbReference type="InterPro" id="IPR011989">
    <property type="entry name" value="ARM-like"/>
</dbReference>
<dbReference type="PANTHER" id="PTHR47184:SF2">
    <property type="entry name" value="SYMPLEKIN"/>
    <property type="match status" value="1"/>
</dbReference>
<name>A0A843V9J7_COLES</name>
<evidence type="ECO:0000313" key="3">
    <source>
        <dbReference type="EMBL" id="MQL92868.1"/>
    </source>
</evidence>
<proteinExistence type="predicted"/>
<dbReference type="SUPFAM" id="SSF48371">
    <property type="entry name" value="ARM repeat"/>
    <property type="match status" value="1"/>
</dbReference>
<evidence type="ECO:0000313" key="4">
    <source>
        <dbReference type="Proteomes" id="UP000652761"/>
    </source>
</evidence>
<dbReference type="InterPro" id="IPR016024">
    <property type="entry name" value="ARM-type_fold"/>
</dbReference>
<protein>
    <recommendedName>
        <fullName evidence="2">Symplekin/Pta1 N-terminal domain-containing protein</fullName>
    </recommendedName>
</protein>
<gene>
    <name evidence="3" type="ORF">Taro_025504</name>
</gene>